<proteinExistence type="predicted"/>
<dbReference type="GeneID" id="93097852"/>
<evidence type="ECO:0000313" key="1">
    <source>
        <dbReference type="EMBL" id="OKZ43766.1"/>
    </source>
</evidence>
<dbReference type="AlphaFoldDB" id="A0A1Q6ISZ6"/>
<dbReference type="RefSeq" id="WP_007565052.1">
    <property type="nucleotide sequence ID" value="NZ_CAXSSN010000033.1"/>
</dbReference>
<comment type="caution">
    <text evidence="1">The sequence shown here is derived from an EMBL/GenBank/DDBJ whole genome shotgun (WGS) entry which is preliminary data.</text>
</comment>
<reference evidence="1 2" key="1">
    <citation type="journal article" date="2016" name="Nat. Biotechnol.">
        <title>Measurement of bacterial replication rates in microbial communities.</title>
        <authorList>
            <person name="Brown C.T."/>
            <person name="Olm M.R."/>
            <person name="Thomas B.C."/>
            <person name="Banfield J.F."/>
        </authorList>
    </citation>
    <scope>NUCLEOTIDE SEQUENCE [LARGE SCALE GENOMIC DNA]</scope>
    <source>
        <strain evidence="1">42_262</strain>
    </source>
</reference>
<dbReference type="Proteomes" id="UP000186631">
    <property type="component" value="Unassembled WGS sequence"/>
</dbReference>
<dbReference type="EMBL" id="MNQV01000234">
    <property type="protein sequence ID" value="OKZ43766.1"/>
    <property type="molecule type" value="Genomic_DNA"/>
</dbReference>
<protein>
    <submittedName>
        <fullName evidence="1">Uncharacterized protein</fullName>
    </submittedName>
</protein>
<evidence type="ECO:0000313" key="2">
    <source>
        <dbReference type="Proteomes" id="UP000186631"/>
    </source>
</evidence>
<sequence>MKNVTRCKITLSNGQRYTLRDPEDIGGIDSNRTALFVFNNGQIYRGCTDGEVDDDGDFCLSKKDTHHRIGLPFDRLLGWAYEKEG</sequence>
<organism evidence="1 2">
    <name type="scientific">Phocaeicola vulgatus</name>
    <name type="common">Bacteroides vulgatus</name>
    <dbReference type="NCBI Taxonomy" id="821"/>
    <lineage>
        <taxon>Bacteria</taxon>
        <taxon>Pseudomonadati</taxon>
        <taxon>Bacteroidota</taxon>
        <taxon>Bacteroidia</taxon>
        <taxon>Bacteroidales</taxon>
        <taxon>Bacteroidaceae</taxon>
        <taxon>Phocaeicola</taxon>
    </lineage>
</organism>
<name>A0A1Q6ISZ6_PHOVU</name>
<accession>A0A1Q6ISZ6</accession>
<gene>
    <name evidence="1" type="ORF">BHV80_16745</name>
</gene>